<dbReference type="AlphaFoldDB" id="A0A183SQQ4"/>
<name>A0A183SQQ4_SCHSO</name>
<protein>
    <submittedName>
        <fullName evidence="3">Phage protein</fullName>
    </submittedName>
</protein>
<dbReference type="Proteomes" id="UP000275846">
    <property type="component" value="Unassembled WGS sequence"/>
</dbReference>
<sequence length="74" mass="8709">MKQLRDDLIQTYRIIRGRECAIEFADFLELTETEDLRGPPIKIQKKLVYTDVRRNAFSQRVVCAWNGLPEEVVI</sequence>
<reference evidence="3" key="1">
    <citation type="submission" date="2016-06" db="UniProtKB">
        <authorList>
            <consortium name="WormBaseParasite"/>
        </authorList>
    </citation>
    <scope>IDENTIFICATION</scope>
</reference>
<evidence type="ECO:0000313" key="1">
    <source>
        <dbReference type="EMBL" id="VDL92937.1"/>
    </source>
</evidence>
<dbReference type="EMBL" id="UYSU01033742">
    <property type="protein sequence ID" value="VDL92937.1"/>
    <property type="molecule type" value="Genomic_DNA"/>
</dbReference>
<gene>
    <name evidence="1" type="ORF">SSLN_LOCUS6552</name>
</gene>
<evidence type="ECO:0000313" key="3">
    <source>
        <dbReference type="WBParaSite" id="SSLN_0000675801-mRNA-1"/>
    </source>
</evidence>
<organism evidence="3">
    <name type="scientific">Schistocephalus solidus</name>
    <name type="common">Tapeworm</name>
    <dbReference type="NCBI Taxonomy" id="70667"/>
    <lineage>
        <taxon>Eukaryota</taxon>
        <taxon>Metazoa</taxon>
        <taxon>Spiralia</taxon>
        <taxon>Lophotrochozoa</taxon>
        <taxon>Platyhelminthes</taxon>
        <taxon>Cestoda</taxon>
        <taxon>Eucestoda</taxon>
        <taxon>Diphyllobothriidea</taxon>
        <taxon>Diphyllobothriidae</taxon>
        <taxon>Schistocephalus</taxon>
    </lineage>
</organism>
<reference evidence="1 2" key="2">
    <citation type="submission" date="2018-11" db="EMBL/GenBank/DDBJ databases">
        <authorList>
            <consortium name="Pathogen Informatics"/>
        </authorList>
    </citation>
    <scope>NUCLEOTIDE SEQUENCE [LARGE SCALE GENOMIC DNA]</scope>
    <source>
        <strain evidence="1 2">NST_G2</strain>
    </source>
</reference>
<evidence type="ECO:0000313" key="2">
    <source>
        <dbReference type="Proteomes" id="UP000275846"/>
    </source>
</evidence>
<dbReference type="WBParaSite" id="SSLN_0000675801-mRNA-1">
    <property type="protein sequence ID" value="SSLN_0000675801-mRNA-1"/>
    <property type="gene ID" value="SSLN_0000675801"/>
</dbReference>
<accession>A0A183SQQ4</accession>
<proteinExistence type="predicted"/>
<keyword evidence="2" id="KW-1185">Reference proteome</keyword>